<dbReference type="GO" id="GO:0005730">
    <property type="term" value="C:nucleolus"/>
    <property type="evidence" value="ECO:0007669"/>
    <property type="project" value="UniProtKB-SubCell"/>
</dbReference>
<dbReference type="InterPro" id="IPR019002">
    <property type="entry name" value="Ribosome_biogenesis_Nop16"/>
</dbReference>
<sequence>MAKTLRKRRQGKVNSRKIKEKVIQRKHTHLGAIRDKELRKRFDKTKTLRQNMQATDMKEMYKNVLPKKIPKKGAHPVKVNEDEAPIIKTLMKKHGDDYDKMFWDIKVNVMQWTKSEVMKKVKAFKGGKIRSMAAEIMSGHGMDLRKPIFGAAKDRNVFGH</sequence>
<dbReference type="GO" id="GO:0042273">
    <property type="term" value="P:ribosomal large subunit biogenesis"/>
    <property type="evidence" value="ECO:0007669"/>
    <property type="project" value="TreeGrafter"/>
</dbReference>
<dbReference type="Proteomes" id="UP000654075">
    <property type="component" value="Unassembled WGS sequence"/>
</dbReference>
<evidence type="ECO:0000313" key="5">
    <source>
        <dbReference type="EMBL" id="CAE8599081.1"/>
    </source>
</evidence>
<evidence type="ECO:0000256" key="1">
    <source>
        <dbReference type="ARBA" id="ARBA00004604"/>
    </source>
</evidence>
<organism evidence="5 7">
    <name type="scientific">Polarella glacialis</name>
    <name type="common">Dinoflagellate</name>
    <dbReference type="NCBI Taxonomy" id="89957"/>
    <lineage>
        <taxon>Eukaryota</taxon>
        <taxon>Sar</taxon>
        <taxon>Alveolata</taxon>
        <taxon>Dinophyceae</taxon>
        <taxon>Suessiales</taxon>
        <taxon>Suessiaceae</taxon>
        <taxon>Polarella</taxon>
    </lineage>
</organism>
<evidence type="ECO:0000256" key="3">
    <source>
        <dbReference type="ARBA" id="ARBA00015522"/>
    </source>
</evidence>
<evidence type="ECO:0000313" key="6">
    <source>
        <dbReference type="EMBL" id="CAE8633001.1"/>
    </source>
</evidence>
<dbReference type="PANTHER" id="PTHR13243:SF1">
    <property type="entry name" value="NUCLEOLAR PROTEIN 16"/>
    <property type="match status" value="1"/>
</dbReference>
<dbReference type="EMBL" id="CAJNNV010030587">
    <property type="protein sequence ID" value="CAE8633001.1"/>
    <property type="molecule type" value="Genomic_DNA"/>
</dbReference>
<protein>
    <recommendedName>
        <fullName evidence="3">Nucleolar protein 16</fullName>
    </recommendedName>
</protein>
<proteinExistence type="inferred from homology"/>
<dbReference type="Pfam" id="PF09420">
    <property type="entry name" value="Nop16"/>
    <property type="match status" value="1"/>
</dbReference>
<evidence type="ECO:0000256" key="4">
    <source>
        <dbReference type="ARBA" id="ARBA00023242"/>
    </source>
</evidence>
<comment type="similarity">
    <text evidence="2">Belongs to the NOP16 family.</text>
</comment>
<name>A0A813EMZ9_POLGL</name>
<evidence type="ECO:0000256" key="2">
    <source>
        <dbReference type="ARBA" id="ARBA00008479"/>
    </source>
</evidence>
<comment type="caution">
    <text evidence="5">The sequence shown here is derived from an EMBL/GenBank/DDBJ whole genome shotgun (WGS) entry which is preliminary data.</text>
</comment>
<keyword evidence="4" id="KW-0539">Nucleus</keyword>
<accession>A0A813EMZ9</accession>
<evidence type="ECO:0000313" key="7">
    <source>
        <dbReference type="Proteomes" id="UP000654075"/>
    </source>
</evidence>
<dbReference type="EMBL" id="CAJNNV010010815">
    <property type="protein sequence ID" value="CAE8599081.1"/>
    <property type="molecule type" value="Genomic_DNA"/>
</dbReference>
<dbReference type="AlphaFoldDB" id="A0A813EMZ9"/>
<dbReference type="OrthoDB" id="422765at2759"/>
<keyword evidence="7" id="KW-1185">Reference proteome</keyword>
<reference evidence="5" key="1">
    <citation type="submission" date="2021-02" db="EMBL/GenBank/DDBJ databases">
        <authorList>
            <person name="Dougan E. K."/>
            <person name="Rhodes N."/>
            <person name="Thang M."/>
            <person name="Chan C."/>
        </authorList>
    </citation>
    <scope>NUCLEOTIDE SEQUENCE</scope>
</reference>
<gene>
    <name evidence="5" type="ORF">PGLA1383_LOCUS17451</name>
    <name evidence="6" type="ORF">PGLA1383_LOCUS48915</name>
</gene>
<dbReference type="PANTHER" id="PTHR13243">
    <property type="entry name" value="HSPC111 PROTEIN-RELATED"/>
    <property type="match status" value="1"/>
</dbReference>
<comment type="subcellular location">
    <subcellularLocation>
        <location evidence="1">Nucleus</location>
        <location evidence="1">Nucleolus</location>
    </subcellularLocation>
</comment>